<organism evidence="3 4">
    <name type="scientific">Rubellimicrobium rubrum</name>
    <dbReference type="NCBI Taxonomy" id="2585369"/>
    <lineage>
        <taxon>Bacteria</taxon>
        <taxon>Pseudomonadati</taxon>
        <taxon>Pseudomonadota</taxon>
        <taxon>Alphaproteobacteria</taxon>
        <taxon>Rhodobacterales</taxon>
        <taxon>Roseobacteraceae</taxon>
        <taxon>Rubellimicrobium</taxon>
    </lineage>
</organism>
<evidence type="ECO:0000313" key="4">
    <source>
        <dbReference type="Proteomes" id="UP000305887"/>
    </source>
</evidence>
<dbReference type="GO" id="GO:0040029">
    <property type="term" value="P:epigenetic regulation of gene expression"/>
    <property type="evidence" value="ECO:0007669"/>
    <property type="project" value="TreeGrafter"/>
</dbReference>
<dbReference type="Proteomes" id="UP000305887">
    <property type="component" value="Unassembled WGS sequence"/>
</dbReference>
<proteinExistence type="inferred from homology"/>
<name>A0A5C4MUX0_9RHOB</name>
<dbReference type="GO" id="GO:0004407">
    <property type="term" value="F:histone deacetylase activity"/>
    <property type="evidence" value="ECO:0007669"/>
    <property type="project" value="TreeGrafter"/>
</dbReference>
<evidence type="ECO:0000256" key="1">
    <source>
        <dbReference type="ARBA" id="ARBA00005947"/>
    </source>
</evidence>
<dbReference type="InterPro" id="IPR023696">
    <property type="entry name" value="Ureohydrolase_dom_sf"/>
</dbReference>
<accession>A0A5C4MUX0</accession>
<dbReference type="EMBL" id="VDFU01000021">
    <property type="protein sequence ID" value="TNC47905.1"/>
    <property type="molecule type" value="Genomic_DNA"/>
</dbReference>
<dbReference type="PANTHER" id="PTHR10625">
    <property type="entry name" value="HISTONE DEACETYLASE HDAC1-RELATED"/>
    <property type="match status" value="1"/>
</dbReference>
<dbReference type="AlphaFoldDB" id="A0A5C4MUX0"/>
<protein>
    <submittedName>
        <fullName evidence="3">Acetoin utilization protein AcuC</fullName>
    </submittedName>
</protein>
<dbReference type="InterPro" id="IPR000286">
    <property type="entry name" value="HDACs"/>
</dbReference>
<comment type="caution">
    <text evidence="3">The sequence shown here is derived from an EMBL/GenBank/DDBJ whole genome shotgun (WGS) entry which is preliminary data.</text>
</comment>
<dbReference type="InterPro" id="IPR023801">
    <property type="entry name" value="His_deacetylse_dom"/>
</dbReference>
<evidence type="ECO:0000313" key="3">
    <source>
        <dbReference type="EMBL" id="TNC47905.1"/>
    </source>
</evidence>
<dbReference type="Gene3D" id="3.40.800.20">
    <property type="entry name" value="Histone deacetylase domain"/>
    <property type="match status" value="1"/>
</dbReference>
<dbReference type="PANTHER" id="PTHR10625:SF10">
    <property type="entry name" value="HISTONE DEACETYLASE HDAC1"/>
    <property type="match status" value="1"/>
</dbReference>
<feature type="domain" description="Histone deacetylase" evidence="2">
    <location>
        <begin position="8"/>
        <end position="274"/>
    </location>
</feature>
<sequence>MDLARALGWLPPERFRSSPRAKPAALTAWHTPGYVAALERAEAQQVVDDATRARHGLGTTSNPVFPEMYRRPATGVGGVMLAAQILAAGGVVHVPGGGTHHAFPDRANGFCYLNDPAFAILALRAQGARRVAYVDIDAHHCDGVEHGFRDDSDTLLVSVHEADRWPRTGAITDRGLGNVFNLPVPRGFHDDDMALVRDRLILPAVAAFRPDAIVLQAGSDGVLEDPQSRMALSNNAHLGVLNGLRPLASRLMLLGGGGYNPWAVGRCWTRLWGALARQDAPDRLPSDAQAVLRGLRWERRGGGRAVEPAEDWVTTLADPWRGGTPGDGVVASLGELAGRLRAWV</sequence>
<dbReference type="OrthoDB" id="9808367at2"/>
<gene>
    <name evidence="3" type="ORF">FHG66_15520</name>
</gene>
<reference evidence="3 4" key="1">
    <citation type="submission" date="2019-06" db="EMBL/GenBank/DDBJ databases">
        <title>YIM 131921 draft genome.</title>
        <authorList>
            <person name="Jiang L."/>
        </authorList>
    </citation>
    <scope>NUCLEOTIDE SEQUENCE [LARGE SCALE GENOMIC DNA]</scope>
    <source>
        <strain evidence="3 4">YIM 131921</strain>
    </source>
</reference>
<dbReference type="SUPFAM" id="SSF52768">
    <property type="entry name" value="Arginase/deacetylase"/>
    <property type="match status" value="1"/>
</dbReference>
<dbReference type="Pfam" id="PF00850">
    <property type="entry name" value="Hist_deacetyl"/>
    <property type="match status" value="1"/>
</dbReference>
<evidence type="ECO:0000259" key="2">
    <source>
        <dbReference type="Pfam" id="PF00850"/>
    </source>
</evidence>
<keyword evidence="4" id="KW-1185">Reference proteome</keyword>
<dbReference type="InterPro" id="IPR037138">
    <property type="entry name" value="His_deacetylse_dom_sf"/>
</dbReference>
<dbReference type="PRINTS" id="PR01270">
    <property type="entry name" value="HDASUPER"/>
</dbReference>
<comment type="similarity">
    <text evidence="1">Belongs to the histone deacetylase family.</text>
</comment>